<evidence type="ECO:0000313" key="3">
    <source>
        <dbReference type="Proteomes" id="UP001159363"/>
    </source>
</evidence>
<comment type="caution">
    <text evidence="2">The sequence shown here is derived from an EMBL/GenBank/DDBJ whole genome shotgun (WGS) entry which is preliminary data.</text>
</comment>
<evidence type="ECO:0000313" key="2">
    <source>
        <dbReference type="EMBL" id="KAJ8883226.1"/>
    </source>
</evidence>
<accession>A0ABQ9HFZ1</accession>
<reference evidence="2 3" key="1">
    <citation type="submission" date="2023-02" db="EMBL/GenBank/DDBJ databases">
        <title>LHISI_Scaffold_Assembly.</title>
        <authorList>
            <person name="Stuart O.P."/>
            <person name="Cleave R."/>
            <person name="Magrath M.J.L."/>
            <person name="Mikheyev A.S."/>
        </authorList>
    </citation>
    <scope>NUCLEOTIDE SEQUENCE [LARGE SCALE GENOMIC DNA]</scope>
    <source>
        <strain evidence="2">Daus_M_001</strain>
        <tissue evidence="2">Leg muscle</tissue>
    </source>
</reference>
<feature type="domain" description="DDE-1" evidence="1">
    <location>
        <begin position="69"/>
        <end position="201"/>
    </location>
</feature>
<dbReference type="InterPro" id="IPR004875">
    <property type="entry name" value="DDE_SF_endonuclease_dom"/>
</dbReference>
<name>A0ABQ9HFZ1_9NEOP</name>
<evidence type="ECO:0000259" key="1">
    <source>
        <dbReference type="Pfam" id="PF03184"/>
    </source>
</evidence>
<protein>
    <recommendedName>
        <fullName evidence="1">DDE-1 domain-containing protein</fullName>
    </recommendedName>
</protein>
<dbReference type="Pfam" id="PF03184">
    <property type="entry name" value="DDE_1"/>
    <property type="match status" value="1"/>
</dbReference>
<sequence>MEQKLQALFRIEVESLTKIANDLGVGKQTALYVSFCQQYEQGVPLSGVTLQAITLKLNEKLEGDPSFTASVGNASGDLKLPLLVIVKSAKPRALKHVNLNVLPAHYKSQISAWMNGQIFKDWCFKKFVLQQRKKTELFIDNAPCHPTEEELRDGVIFVKFLPPNITVLIQPMDQGVIEATKRQYYYKKMLILSLLEQEADPSANVMDFL</sequence>
<dbReference type="PANTHER" id="PTHR19303">
    <property type="entry name" value="TRANSPOSON"/>
    <property type="match status" value="1"/>
</dbReference>
<proteinExistence type="predicted"/>
<organism evidence="2 3">
    <name type="scientific">Dryococelus australis</name>
    <dbReference type="NCBI Taxonomy" id="614101"/>
    <lineage>
        <taxon>Eukaryota</taxon>
        <taxon>Metazoa</taxon>
        <taxon>Ecdysozoa</taxon>
        <taxon>Arthropoda</taxon>
        <taxon>Hexapoda</taxon>
        <taxon>Insecta</taxon>
        <taxon>Pterygota</taxon>
        <taxon>Neoptera</taxon>
        <taxon>Polyneoptera</taxon>
        <taxon>Phasmatodea</taxon>
        <taxon>Verophasmatodea</taxon>
        <taxon>Anareolatae</taxon>
        <taxon>Phasmatidae</taxon>
        <taxon>Eurycanthinae</taxon>
        <taxon>Dryococelus</taxon>
    </lineage>
</organism>
<dbReference type="InterPro" id="IPR050863">
    <property type="entry name" value="CenT-Element_Derived"/>
</dbReference>
<dbReference type="PANTHER" id="PTHR19303:SF16">
    <property type="entry name" value="JERKY PROTEIN HOMOLOG-LIKE"/>
    <property type="match status" value="1"/>
</dbReference>
<dbReference type="Proteomes" id="UP001159363">
    <property type="component" value="Chromosome 4"/>
</dbReference>
<keyword evidence="3" id="KW-1185">Reference proteome</keyword>
<dbReference type="EMBL" id="JARBHB010000005">
    <property type="protein sequence ID" value="KAJ8883226.1"/>
    <property type="molecule type" value="Genomic_DNA"/>
</dbReference>
<gene>
    <name evidence="2" type="ORF">PR048_015066</name>
</gene>